<dbReference type="AlphaFoldDB" id="A0A8J4M7U7"/>
<accession>A0A8J4M7U7</accession>
<organism evidence="7">
    <name type="scientific">Acidicaldus sp</name>
    <dbReference type="NCBI Taxonomy" id="1872105"/>
    <lineage>
        <taxon>Bacteria</taxon>
        <taxon>Pseudomonadati</taxon>
        <taxon>Pseudomonadota</taxon>
        <taxon>Alphaproteobacteria</taxon>
        <taxon>Acetobacterales</taxon>
        <taxon>Acetobacteraceae</taxon>
        <taxon>Acidicaldus</taxon>
    </lineage>
</organism>
<sequence length="337" mass="35191">MRAERNPLLIGLAVVALAVALAFLLSNYHLFQLTTVVAYAIAILGLDMLTGYTGQISLGHGAFYAVGAYVAAILMANFNVPYWATLPVSAVVCAGFGFAFGFPALRLGGLYLALATFALAIAVPQLLKYKLLEDWTGGVQGIVISKPDAPFGLPLNQDQWLYLFTLAVGVVLFVLARNLLGGRIGRAMRAVRDHGVAAEAMGIDIALLKTRSFALSAMYTGIAGALGAIAVQFVAPDSFAVFLSITLFVGLVVGGITSLPGAVFGAIFIVFLPNFADQISKAAPGAIYGVILIAFLYLAPKGFAGLLRRLVGPRAPHLVAPASSTAAAPPRPARAKN</sequence>
<feature type="transmembrane region" description="Helical" evidence="6">
    <location>
        <begin position="160"/>
        <end position="180"/>
    </location>
</feature>
<keyword evidence="4 6" id="KW-1133">Transmembrane helix</keyword>
<comment type="subcellular location">
    <subcellularLocation>
        <location evidence="1">Cell membrane</location>
        <topology evidence="1">Multi-pass membrane protein</topology>
    </subcellularLocation>
</comment>
<dbReference type="Pfam" id="PF02653">
    <property type="entry name" value="BPD_transp_2"/>
    <property type="match status" value="1"/>
</dbReference>
<feature type="transmembrane region" description="Helical" evidence="6">
    <location>
        <begin position="31"/>
        <end position="49"/>
    </location>
</feature>
<feature type="transmembrane region" description="Helical" evidence="6">
    <location>
        <begin position="282"/>
        <end position="299"/>
    </location>
</feature>
<dbReference type="InterPro" id="IPR001851">
    <property type="entry name" value="ABC_transp_permease"/>
</dbReference>
<feature type="transmembrane region" description="Helical" evidence="6">
    <location>
        <begin position="241"/>
        <end position="270"/>
    </location>
</feature>
<evidence type="ECO:0000256" key="6">
    <source>
        <dbReference type="SAM" id="Phobius"/>
    </source>
</evidence>
<evidence type="ECO:0000256" key="4">
    <source>
        <dbReference type="ARBA" id="ARBA00022989"/>
    </source>
</evidence>
<dbReference type="GO" id="GO:0005886">
    <property type="term" value="C:plasma membrane"/>
    <property type="evidence" value="ECO:0007669"/>
    <property type="project" value="UniProtKB-SubCell"/>
</dbReference>
<dbReference type="InterPro" id="IPR043428">
    <property type="entry name" value="LivM-like"/>
</dbReference>
<reference evidence="7" key="1">
    <citation type="journal article" date="2020" name="mSystems">
        <title>Genome- and Community-Level Interaction Insights into Carbon Utilization and Element Cycling Functions of Hydrothermarchaeota in Hydrothermal Sediment.</title>
        <authorList>
            <person name="Zhou Z."/>
            <person name="Liu Y."/>
            <person name="Xu W."/>
            <person name="Pan J."/>
            <person name="Luo Z.H."/>
            <person name="Li M."/>
        </authorList>
    </citation>
    <scope>NUCLEOTIDE SEQUENCE</scope>
    <source>
        <strain evidence="7">SpSt-997</strain>
    </source>
</reference>
<evidence type="ECO:0000256" key="1">
    <source>
        <dbReference type="ARBA" id="ARBA00004651"/>
    </source>
</evidence>
<dbReference type="CDD" id="cd06581">
    <property type="entry name" value="TM_PBP1_LivM_like"/>
    <property type="match status" value="1"/>
</dbReference>
<feature type="transmembrane region" description="Helical" evidence="6">
    <location>
        <begin position="56"/>
        <end position="76"/>
    </location>
</feature>
<evidence type="ECO:0000256" key="2">
    <source>
        <dbReference type="ARBA" id="ARBA00022475"/>
    </source>
</evidence>
<proteinExistence type="predicted"/>
<dbReference type="EMBL" id="DTQM01000244">
    <property type="protein sequence ID" value="HGC44098.1"/>
    <property type="molecule type" value="Genomic_DNA"/>
</dbReference>
<feature type="transmembrane region" description="Helical" evidence="6">
    <location>
        <begin position="82"/>
        <end position="102"/>
    </location>
</feature>
<dbReference type="PANTHER" id="PTHR30482">
    <property type="entry name" value="HIGH-AFFINITY BRANCHED-CHAIN AMINO ACID TRANSPORT SYSTEM PERMEASE"/>
    <property type="match status" value="1"/>
</dbReference>
<dbReference type="PANTHER" id="PTHR30482:SF20">
    <property type="entry name" value="HIGH-AFFINITY BRANCHED-CHAIN AMINO ACID TRANSPORT SYSTEM PERMEASE PROTEIN LIVM"/>
    <property type="match status" value="1"/>
</dbReference>
<gene>
    <name evidence="7" type="ORF">ENY07_12895</name>
</gene>
<dbReference type="GO" id="GO:0015658">
    <property type="term" value="F:branched-chain amino acid transmembrane transporter activity"/>
    <property type="evidence" value="ECO:0007669"/>
    <property type="project" value="InterPro"/>
</dbReference>
<comment type="caution">
    <text evidence="7">The sequence shown here is derived from an EMBL/GenBank/DDBJ whole genome shotgun (WGS) entry which is preliminary data.</text>
</comment>
<feature type="transmembrane region" description="Helical" evidence="6">
    <location>
        <begin position="7"/>
        <end position="25"/>
    </location>
</feature>
<protein>
    <submittedName>
        <fullName evidence="7">Branched-chain amino acid ABC transporter permease</fullName>
    </submittedName>
</protein>
<keyword evidence="2" id="KW-1003">Cell membrane</keyword>
<feature type="transmembrane region" description="Helical" evidence="6">
    <location>
        <begin position="109"/>
        <end position="127"/>
    </location>
</feature>
<feature type="transmembrane region" description="Helical" evidence="6">
    <location>
        <begin position="213"/>
        <end position="235"/>
    </location>
</feature>
<evidence type="ECO:0000313" key="7">
    <source>
        <dbReference type="EMBL" id="HGC44098.1"/>
    </source>
</evidence>
<evidence type="ECO:0000256" key="3">
    <source>
        <dbReference type="ARBA" id="ARBA00022692"/>
    </source>
</evidence>
<keyword evidence="5 6" id="KW-0472">Membrane</keyword>
<name>A0A8J4M7U7_9PROT</name>
<keyword evidence="3 6" id="KW-0812">Transmembrane</keyword>
<evidence type="ECO:0000256" key="5">
    <source>
        <dbReference type="ARBA" id="ARBA00023136"/>
    </source>
</evidence>